<organism evidence="2 3">
    <name type="scientific">Linum trigynum</name>
    <dbReference type="NCBI Taxonomy" id="586398"/>
    <lineage>
        <taxon>Eukaryota</taxon>
        <taxon>Viridiplantae</taxon>
        <taxon>Streptophyta</taxon>
        <taxon>Embryophyta</taxon>
        <taxon>Tracheophyta</taxon>
        <taxon>Spermatophyta</taxon>
        <taxon>Magnoliopsida</taxon>
        <taxon>eudicotyledons</taxon>
        <taxon>Gunneridae</taxon>
        <taxon>Pentapetalae</taxon>
        <taxon>rosids</taxon>
        <taxon>fabids</taxon>
        <taxon>Malpighiales</taxon>
        <taxon>Linaceae</taxon>
        <taxon>Linum</taxon>
    </lineage>
</organism>
<accession>A0AAV2EAQ3</accession>
<evidence type="ECO:0008006" key="4">
    <source>
        <dbReference type="Google" id="ProtNLM"/>
    </source>
</evidence>
<proteinExistence type="predicted"/>
<sequence length="139" mass="14865">MEEYSYASSARKVAVWIAMIALLGYACSDADAQAQCGSSALMDTVPCHNNYGYCVTYVITALRDVTPNKDDFTYSTIYPPGTYGGVEGYASCSSTTDIEHCQPCLAGAKTALDDCKSYASGSFTGDVCTMSFAQFLPQE</sequence>
<evidence type="ECO:0000313" key="2">
    <source>
        <dbReference type="EMBL" id="CAL1382822.1"/>
    </source>
</evidence>
<keyword evidence="1" id="KW-0732">Signal</keyword>
<evidence type="ECO:0000313" key="3">
    <source>
        <dbReference type="Proteomes" id="UP001497516"/>
    </source>
</evidence>
<name>A0AAV2EAQ3_9ROSI</name>
<keyword evidence="3" id="KW-1185">Reference proteome</keyword>
<protein>
    <recommendedName>
        <fullName evidence="4">Gnk2-homologous domain-containing protein</fullName>
    </recommendedName>
</protein>
<reference evidence="2 3" key="1">
    <citation type="submission" date="2024-04" db="EMBL/GenBank/DDBJ databases">
        <authorList>
            <person name="Fracassetti M."/>
        </authorList>
    </citation>
    <scope>NUCLEOTIDE SEQUENCE [LARGE SCALE GENOMIC DNA]</scope>
</reference>
<feature type="chain" id="PRO_5043841910" description="Gnk2-homologous domain-containing protein" evidence="1">
    <location>
        <begin position="29"/>
        <end position="139"/>
    </location>
</feature>
<dbReference type="EMBL" id="OZ034817">
    <property type="protein sequence ID" value="CAL1382822.1"/>
    <property type="molecule type" value="Genomic_DNA"/>
</dbReference>
<feature type="signal peptide" evidence="1">
    <location>
        <begin position="1"/>
        <end position="28"/>
    </location>
</feature>
<gene>
    <name evidence="2" type="ORF">LTRI10_LOCUS24127</name>
</gene>
<evidence type="ECO:0000256" key="1">
    <source>
        <dbReference type="SAM" id="SignalP"/>
    </source>
</evidence>
<dbReference type="AlphaFoldDB" id="A0AAV2EAQ3"/>
<dbReference type="Proteomes" id="UP001497516">
    <property type="component" value="Chromosome 4"/>
</dbReference>